<reference evidence="1 2" key="1">
    <citation type="submission" date="2016-03" db="EMBL/GenBank/DDBJ databases">
        <title>Whole genome sequencing of Grifola frondosa 9006-11.</title>
        <authorList>
            <person name="Min B."/>
            <person name="Park H."/>
            <person name="Kim J.-G."/>
            <person name="Cho H."/>
            <person name="Oh Y.-L."/>
            <person name="Kong W.-S."/>
            <person name="Choi I.-G."/>
        </authorList>
    </citation>
    <scope>NUCLEOTIDE SEQUENCE [LARGE SCALE GENOMIC DNA]</scope>
    <source>
        <strain evidence="1 2">9006-11</strain>
    </source>
</reference>
<evidence type="ECO:0000313" key="2">
    <source>
        <dbReference type="Proteomes" id="UP000092993"/>
    </source>
</evidence>
<proteinExistence type="predicted"/>
<dbReference type="Proteomes" id="UP000092993">
    <property type="component" value="Unassembled WGS sequence"/>
</dbReference>
<dbReference type="AlphaFoldDB" id="A0A1C7LY92"/>
<name>A0A1C7LY92_GRIFR</name>
<comment type="caution">
    <text evidence="1">The sequence shown here is derived from an EMBL/GenBank/DDBJ whole genome shotgun (WGS) entry which is preliminary data.</text>
</comment>
<keyword evidence="2" id="KW-1185">Reference proteome</keyword>
<accession>A0A1C7LY92</accession>
<protein>
    <submittedName>
        <fullName evidence="1">Uncharacterized protein</fullName>
    </submittedName>
</protein>
<dbReference type="EMBL" id="LUGG01000015">
    <property type="protein sequence ID" value="OBZ69660.1"/>
    <property type="molecule type" value="Genomic_DNA"/>
</dbReference>
<sequence length="75" mass="8368">MFNRTLAPVATVLTPTTFDHESGRSNPAVSTVEFLAISPHSTFEAPAETSYYLELWRSCDFVFIMHDSSHSVAFV</sequence>
<organism evidence="1 2">
    <name type="scientific">Grifola frondosa</name>
    <name type="common">Maitake</name>
    <name type="synonym">Polyporus frondosus</name>
    <dbReference type="NCBI Taxonomy" id="5627"/>
    <lineage>
        <taxon>Eukaryota</taxon>
        <taxon>Fungi</taxon>
        <taxon>Dikarya</taxon>
        <taxon>Basidiomycota</taxon>
        <taxon>Agaricomycotina</taxon>
        <taxon>Agaricomycetes</taxon>
        <taxon>Polyporales</taxon>
        <taxon>Grifolaceae</taxon>
        <taxon>Grifola</taxon>
    </lineage>
</organism>
<gene>
    <name evidence="1" type="ORF">A0H81_10386</name>
</gene>
<evidence type="ECO:0000313" key="1">
    <source>
        <dbReference type="EMBL" id="OBZ69660.1"/>
    </source>
</evidence>